<dbReference type="AlphaFoldDB" id="A0A9N7V9V3"/>
<dbReference type="Proteomes" id="UP001153269">
    <property type="component" value="Unassembled WGS sequence"/>
</dbReference>
<name>A0A9N7V9V3_PLEPL</name>
<evidence type="ECO:0000313" key="1">
    <source>
        <dbReference type="EMBL" id="CAB1445431.1"/>
    </source>
</evidence>
<dbReference type="EMBL" id="CADEAL010003668">
    <property type="protein sequence ID" value="CAB1445431.1"/>
    <property type="molecule type" value="Genomic_DNA"/>
</dbReference>
<gene>
    <name evidence="1" type="ORF">PLEPLA_LOCUS33162</name>
</gene>
<protein>
    <submittedName>
        <fullName evidence="1">Uncharacterized protein</fullName>
    </submittedName>
</protein>
<evidence type="ECO:0000313" key="2">
    <source>
        <dbReference type="Proteomes" id="UP001153269"/>
    </source>
</evidence>
<reference evidence="1" key="1">
    <citation type="submission" date="2020-03" db="EMBL/GenBank/DDBJ databases">
        <authorList>
            <person name="Weist P."/>
        </authorList>
    </citation>
    <scope>NUCLEOTIDE SEQUENCE</scope>
</reference>
<keyword evidence="2" id="KW-1185">Reference proteome</keyword>
<proteinExistence type="predicted"/>
<comment type="caution">
    <text evidence="1">The sequence shown here is derived from an EMBL/GenBank/DDBJ whole genome shotgun (WGS) entry which is preliminary data.</text>
</comment>
<accession>A0A9N7V9V3</accession>
<sequence length="103" mass="11540">MIGTHTQVRSVCGWPAPRRGVLVFKRPKHLMYTKRDKALRATRLVSDCDMVSTSLMFSHQADLQGMLLLRSSHTHSGRLCGTKATAPIDAVEARLKGFFCRLL</sequence>
<organism evidence="1 2">
    <name type="scientific">Pleuronectes platessa</name>
    <name type="common">European plaice</name>
    <dbReference type="NCBI Taxonomy" id="8262"/>
    <lineage>
        <taxon>Eukaryota</taxon>
        <taxon>Metazoa</taxon>
        <taxon>Chordata</taxon>
        <taxon>Craniata</taxon>
        <taxon>Vertebrata</taxon>
        <taxon>Euteleostomi</taxon>
        <taxon>Actinopterygii</taxon>
        <taxon>Neopterygii</taxon>
        <taxon>Teleostei</taxon>
        <taxon>Neoteleostei</taxon>
        <taxon>Acanthomorphata</taxon>
        <taxon>Carangaria</taxon>
        <taxon>Pleuronectiformes</taxon>
        <taxon>Pleuronectoidei</taxon>
        <taxon>Pleuronectidae</taxon>
        <taxon>Pleuronectes</taxon>
    </lineage>
</organism>